<dbReference type="AlphaFoldDB" id="A0A5B7JQ31"/>
<name>A0A5B7JQ31_PORTR</name>
<gene>
    <name evidence="1" type="ORF">E2C01_094307</name>
</gene>
<evidence type="ECO:0000313" key="1">
    <source>
        <dbReference type="EMBL" id="MPC98920.1"/>
    </source>
</evidence>
<keyword evidence="2" id="KW-1185">Reference proteome</keyword>
<sequence>MHCLYTINILHHHYHHHHHHHLLPRLQPLTPPRSSYVKTYVGVEIVRTLVIDLLPSMYPS</sequence>
<organism evidence="1 2">
    <name type="scientific">Portunus trituberculatus</name>
    <name type="common">Swimming crab</name>
    <name type="synonym">Neptunus trituberculatus</name>
    <dbReference type="NCBI Taxonomy" id="210409"/>
    <lineage>
        <taxon>Eukaryota</taxon>
        <taxon>Metazoa</taxon>
        <taxon>Ecdysozoa</taxon>
        <taxon>Arthropoda</taxon>
        <taxon>Crustacea</taxon>
        <taxon>Multicrustacea</taxon>
        <taxon>Malacostraca</taxon>
        <taxon>Eumalacostraca</taxon>
        <taxon>Eucarida</taxon>
        <taxon>Decapoda</taxon>
        <taxon>Pleocyemata</taxon>
        <taxon>Brachyura</taxon>
        <taxon>Eubrachyura</taxon>
        <taxon>Portunoidea</taxon>
        <taxon>Portunidae</taxon>
        <taxon>Portuninae</taxon>
        <taxon>Portunus</taxon>
    </lineage>
</organism>
<proteinExistence type="predicted"/>
<accession>A0A5B7JQ31</accession>
<evidence type="ECO:0000313" key="2">
    <source>
        <dbReference type="Proteomes" id="UP000324222"/>
    </source>
</evidence>
<dbReference type="EMBL" id="VSRR010116151">
    <property type="protein sequence ID" value="MPC98920.1"/>
    <property type="molecule type" value="Genomic_DNA"/>
</dbReference>
<dbReference type="Proteomes" id="UP000324222">
    <property type="component" value="Unassembled WGS sequence"/>
</dbReference>
<reference evidence="1 2" key="1">
    <citation type="submission" date="2019-05" db="EMBL/GenBank/DDBJ databases">
        <title>Another draft genome of Portunus trituberculatus and its Hox gene families provides insights of decapod evolution.</title>
        <authorList>
            <person name="Jeong J.-H."/>
            <person name="Song I."/>
            <person name="Kim S."/>
            <person name="Choi T."/>
            <person name="Kim D."/>
            <person name="Ryu S."/>
            <person name="Kim W."/>
        </authorList>
    </citation>
    <scope>NUCLEOTIDE SEQUENCE [LARGE SCALE GENOMIC DNA]</scope>
    <source>
        <tissue evidence="1">Muscle</tissue>
    </source>
</reference>
<comment type="caution">
    <text evidence="1">The sequence shown here is derived from an EMBL/GenBank/DDBJ whole genome shotgun (WGS) entry which is preliminary data.</text>
</comment>
<protein>
    <submittedName>
        <fullName evidence="1">Uncharacterized protein</fullName>
    </submittedName>
</protein>